<comment type="similarity">
    <text evidence="1">Belongs to the THEM6 family.</text>
</comment>
<evidence type="ECO:0000256" key="2">
    <source>
        <dbReference type="ARBA" id="ARBA00041112"/>
    </source>
</evidence>
<sequence length="200" mass="23311">MDMVVCFLLLFVIFDASYYLRQICLVIMSVIRRRSSTKHLLESSVIEGIVLMNDLDLQFHMNNARYLRECDFGRTKLWIENRIIGKIGIGRMVRLTNAAASVRYRKSLQLFNRYKIVSKVIFWDEKAFYVEQQILRQPDDFVCAVIICKQSVIGCSPDSLVQKLSGHSTISSPPKTRELQSLLESWQHSSDRLNRPRVYD</sequence>
<dbReference type="Proteomes" id="UP000242188">
    <property type="component" value="Unassembled WGS sequence"/>
</dbReference>
<dbReference type="AlphaFoldDB" id="A0A210Q664"/>
<reference evidence="3 4" key="1">
    <citation type="journal article" date="2017" name="Nat. Ecol. Evol.">
        <title>Scallop genome provides insights into evolution of bilaterian karyotype and development.</title>
        <authorList>
            <person name="Wang S."/>
            <person name="Zhang J."/>
            <person name="Jiao W."/>
            <person name="Li J."/>
            <person name="Xun X."/>
            <person name="Sun Y."/>
            <person name="Guo X."/>
            <person name="Huan P."/>
            <person name="Dong B."/>
            <person name="Zhang L."/>
            <person name="Hu X."/>
            <person name="Sun X."/>
            <person name="Wang J."/>
            <person name="Zhao C."/>
            <person name="Wang Y."/>
            <person name="Wang D."/>
            <person name="Huang X."/>
            <person name="Wang R."/>
            <person name="Lv J."/>
            <person name="Li Y."/>
            <person name="Zhang Z."/>
            <person name="Liu B."/>
            <person name="Lu W."/>
            <person name="Hui Y."/>
            <person name="Liang J."/>
            <person name="Zhou Z."/>
            <person name="Hou R."/>
            <person name="Li X."/>
            <person name="Liu Y."/>
            <person name="Li H."/>
            <person name="Ning X."/>
            <person name="Lin Y."/>
            <person name="Zhao L."/>
            <person name="Xing Q."/>
            <person name="Dou J."/>
            <person name="Li Y."/>
            <person name="Mao J."/>
            <person name="Guo H."/>
            <person name="Dou H."/>
            <person name="Li T."/>
            <person name="Mu C."/>
            <person name="Jiang W."/>
            <person name="Fu Q."/>
            <person name="Fu X."/>
            <person name="Miao Y."/>
            <person name="Liu J."/>
            <person name="Yu Q."/>
            <person name="Li R."/>
            <person name="Liao H."/>
            <person name="Li X."/>
            <person name="Kong Y."/>
            <person name="Jiang Z."/>
            <person name="Chourrout D."/>
            <person name="Li R."/>
            <person name="Bao Z."/>
        </authorList>
    </citation>
    <scope>NUCLEOTIDE SEQUENCE [LARGE SCALE GENOMIC DNA]</scope>
    <source>
        <strain evidence="3 4">PY_sf001</strain>
    </source>
</reference>
<dbReference type="Gene3D" id="3.10.129.10">
    <property type="entry name" value="Hotdog Thioesterase"/>
    <property type="match status" value="1"/>
</dbReference>
<evidence type="ECO:0000256" key="1">
    <source>
        <dbReference type="ARBA" id="ARBA00038228"/>
    </source>
</evidence>
<dbReference type="Pfam" id="PF13279">
    <property type="entry name" value="4HBT_2"/>
    <property type="match status" value="1"/>
</dbReference>
<dbReference type="InterPro" id="IPR029069">
    <property type="entry name" value="HotDog_dom_sf"/>
</dbReference>
<dbReference type="EMBL" id="NEDP02004844">
    <property type="protein sequence ID" value="OWF44227.1"/>
    <property type="molecule type" value="Genomic_DNA"/>
</dbReference>
<dbReference type="InterPro" id="IPR051490">
    <property type="entry name" value="THEM6_lcsJ_thioesterase"/>
</dbReference>
<dbReference type="OrthoDB" id="265761at2759"/>
<dbReference type="PANTHER" id="PTHR12475:SF4">
    <property type="entry name" value="PROTEIN THEM6"/>
    <property type="match status" value="1"/>
</dbReference>
<organism evidence="3 4">
    <name type="scientific">Mizuhopecten yessoensis</name>
    <name type="common">Japanese scallop</name>
    <name type="synonym">Patinopecten yessoensis</name>
    <dbReference type="NCBI Taxonomy" id="6573"/>
    <lineage>
        <taxon>Eukaryota</taxon>
        <taxon>Metazoa</taxon>
        <taxon>Spiralia</taxon>
        <taxon>Lophotrochozoa</taxon>
        <taxon>Mollusca</taxon>
        <taxon>Bivalvia</taxon>
        <taxon>Autobranchia</taxon>
        <taxon>Pteriomorphia</taxon>
        <taxon>Pectinida</taxon>
        <taxon>Pectinoidea</taxon>
        <taxon>Pectinidae</taxon>
        <taxon>Mizuhopecten</taxon>
    </lineage>
</organism>
<comment type="caution">
    <text evidence="3">The sequence shown here is derived from an EMBL/GenBank/DDBJ whole genome shotgun (WGS) entry which is preliminary data.</text>
</comment>
<keyword evidence="4" id="KW-1185">Reference proteome</keyword>
<protein>
    <recommendedName>
        <fullName evidence="2">Protein THEM6</fullName>
    </recommendedName>
</protein>
<dbReference type="CDD" id="cd00586">
    <property type="entry name" value="4HBT"/>
    <property type="match status" value="1"/>
</dbReference>
<evidence type="ECO:0000313" key="3">
    <source>
        <dbReference type="EMBL" id="OWF44227.1"/>
    </source>
</evidence>
<dbReference type="SUPFAM" id="SSF54637">
    <property type="entry name" value="Thioesterase/thiol ester dehydrase-isomerase"/>
    <property type="match status" value="1"/>
</dbReference>
<proteinExistence type="inferred from homology"/>
<name>A0A210Q664_MIZYE</name>
<accession>A0A210Q664</accession>
<evidence type="ECO:0000313" key="4">
    <source>
        <dbReference type="Proteomes" id="UP000242188"/>
    </source>
</evidence>
<dbReference type="PANTHER" id="PTHR12475">
    <property type="match status" value="1"/>
</dbReference>
<gene>
    <name evidence="3" type="ORF">KP79_PYT13221</name>
</gene>